<dbReference type="Proteomes" id="UP001064489">
    <property type="component" value="Chromosome 9"/>
</dbReference>
<dbReference type="AlphaFoldDB" id="A0AAD5JRE6"/>
<sequence>MEGVGKERGKSTNVDIRPLKKASPSKVCACGGGRLCKMMVVDYACSDEWLGKFWICACDEARFVLVVVVDCAR</sequence>
<keyword evidence="2" id="KW-1185">Reference proteome</keyword>
<name>A0AAD5JRE6_ACENE</name>
<proteinExistence type="predicted"/>
<accession>A0AAD5JRE6</accession>
<reference evidence="1" key="1">
    <citation type="journal article" date="2022" name="Plant J.">
        <title>Strategies of tolerance reflected in two North American maple genomes.</title>
        <authorList>
            <person name="McEvoy S.L."/>
            <person name="Sezen U.U."/>
            <person name="Trouern-Trend A."/>
            <person name="McMahon S.M."/>
            <person name="Schaberg P.G."/>
            <person name="Yang J."/>
            <person name="Wegrzyn J.L."/>
            <person name="Swenson N.G."/>
        </authorList>
    </citation>
    <scope>NUCLEOTIDE SEQUENCE</scope>
    <source>
        <strain evidence="1">91603</strain>
    </source>
</reference>
<comment type="caution">
    <text evidence="1">The sequence shown here is derived from an EMBL/GenBank/DDBJ whole genome shotgun (WGS) entry which is preliminary data.</text>
</comment>
<reference evidence="1" key="2">
    <citation type="submission" date="2023-02" db="EMBL/GenBank/DDBJ databases">
        <authorList>
            <person name="Swenson N.G."/>
            <person name="Wegrzyn J.L."/>
            <person name="Mcevoy S.L."/>
        </authorList>
    </citation>
    <scope>NUCLEOTIDE SEQUENCE</scope>
    <source>
        <strain evidence="1">91603</strain>
        <tissue evidence="1">Leaf</tissue>
    </source>
</reference>
<dbReference type="EMBL" id="JAJSOW010000001">
    <property type="protein sequence ID" value="KAI9200107.1"/>
    <property type="molecule type" value="Genomic_DNA"/>
</dbReference>
<evidence type="ECO:0000313" key="1">
    <source>
        <dbReference type="EMBL" id="KAI9200107.1"/>
    </source>
</evidence>
<evidence type="ECO:0000313" key="2">
    <source>
        <dbReference type="Proteomes" id="UP001064489"/>
    </source>
</evidence>
<gene>
    <name evidence="1" type="ORF">LWI28_002869</name>
</gene>
<protein>
    <submittedName>
        <fullName evidence="1">Uncharacterized protein</fullName>
    </submittedName>
</protein>
<organism evidence="1 2">
    <name type="scientific">Acer negundo</name>
    <name type="common">Box elder</name>
    <dbReference type="NCBI Taxonomy" id="4023"/>
    <lineage>
        <taxon>Eukaryota</taxon>
        <taxon>Viridiplantae</taxon>
        <taxon>Streptophyta</taxon>
        <taxon>Embryophyta</taxon>
        <taxon>Tracheophyta</taxon>
        <taxon>Spermatophyta</taxon>
        <taxon>Magnoliopsida</taxon>
        <taxon>eudicotyledons</taxon>
        <taxon>Gunneridae</taxon>
        <taxon>Pentapetalae</taxon>
        <taxon>rosids</taxon>
        <taxon>malvids</taxon>
        <taxon>Sapindales</taxon>
        <taxon>Sapindaceae</taxon>
        <taxon>Hippocastanoideae</taxon>
        <taxon>Acereae</taxon>
        <taxon>Acer</taxon>
    </lineage>
</organism>